<protein>
    <submittedName>
        <fullName evidence="2">Uncharacterized protein</fullName>
    </submittedName>
</protein>
<organism evidence="2 3">
    <name type="scientific">Blattamonas nauphoetae</name>
    <dbReference type="NCBI Taxonomy" id="2049346"/>
    <lineage>
        <taxon>Eukaryota</taxon>
        <taxon>Metamonada</taxon>
        <taxon>Preaxostyla</taxon>
        <taxon>Oxymonadida</taxon>
        <taxon>Blattamonas</taxon>
    </lineage>
</organism>
<sequence length="85" mass="9655">METAPRAKQNEQKEAEQKSGKQNQKEAEAERRNKKQNRRNMKKKRRKLKRTGCVADTCMILFSKGEGGLNGSFCSAAYILCSALF</sequence>
<feature type="compositionally biased region" description="Basic and acidic residues" evidence="1">
    <location>
        <begin position="8"/>
        <end position="31"/>
    </location>
</feature>
<dbReference type="EMBL" id="JARBJD010000418">
    <property type="protein sequence ID" value="KAK2942306.1"/>
    <property type="molecule type" value="Genomic_DNA"/>
</dbReference>
<accession>A0ABQ9WS31</accession>
<keyword evidence="3" id="KW-1185">Reference proteome</keyword>
<proteinExistence type="predicted"/>
<evidence type="ECO:0000313" key="2">
    <source>
        <dbReference type="EMBL" id="KAK2942306.1"/>
    </source>
</evidence>
<feature type="compositionally biased region" description="Basic residues" evidence="1">
    <location>
        <begin position="32"/>
        <end position="49"/>
    </location>
</feature>
<evidence type="ECO:0000256" key="1">
    <source>
        <dbReference type="SAM" id="MobiDB-lite"/>
    </source>
</evidence>
<gene>
    <name evidence="2" type="ORF">BLNAU_22771</name>
</gene>
<reference evidence="2 3" key="1">
    <citation type="journal article" date="2022" name="bioRxiv">
        <title>Genomics of Preaxostyla Flagellates Illuminates Evolutionary Transitions and the Path Towards Mitochondrial Loss.</title>
        <authorList>
            <person name="Novak L.V.F."/>
            <person name="Treitli S.C."/>
            <person name="Pyrih J."/>
            <person name="Halakuc P."/>
            <person name="Pipaliya S.V."/>
            <person name="Vacek V."/>
            <person name="Brzon O."/>
            <person name="Soukal P."/>
            <person name="Eme L."/>
            <person name="Dacks J.B."/>
            <person name="Karnkowska A."/>
            <person name="Elias M."/>
            <person name="Hampl V."/>
        </authorList>
    </citation>
    <scope>NUCLEOTIDE SEQUENCE [LARGE SCALE GENOMIC DNA]</scope>
    <source>
        <strain evidence="2">NAU3</strain>
        <tissue evidence="2">Gut</tissue>
    </source>
</reference>
<evidence type="ECO:0000313" key="3">
    <source>
        <dbReference type="Proteomes" id="UP001281761"/>
    </source>
</evidence>
<feature type="region of interest" description="Disordered" evidence="1">
    <location>
        <begin position="1"/>
        <end position="49"/>
    </location>
</feature>
<dbReference type="Proteomes" id="UP001281761">
    <property type="component" value="Unassembled WGS sequence"/>
</dbReference>
<comment type="caution">
    <text evidence="2">The sequence shown here is derived from an EMBL/GenBank/DDBJ whole genome shotgun (WGS) entry which is preliminary data.</text>
</comment>
<name>A0ABQ9WS31_9EUKA</name>